<dbReference type="PANTHER" id="PTHR11070:SF23">
    <property type="entry name" value="RECBCD ENZYME SUBUNIT RECB"/>
    <property type="match status" value="1"/>
</dbReference>
<feature type="domain" description="UvrD-like helicase C-terminal" evidence="16">
    <location>
        <begin position="474"/>
        <end position="777"/>
    </location>
</feature>
<dbReference type="GO" id="GO:0043138">
    <property type="term" value="F:3'-5' DNA helicase activity"/>
    <property type="evidence" value="ECO:0007669"/>
    <property type="project" value="UniProtKB-EC"/>
</dbReference>
<dbReference type="InterPro" id="IPR014016">
    <property type="entry name" value="UvrD-like_ATP-bd"/>
</dbReference>
<dbReference type="Pfam" id="PF00580">
    <property type="entry name" value="UvrD-helicase"/>
    <property type="match status" value="1"/>
</dbReference>
<proteinExistence type="predicted"/>
<evidence type="ECO:0000256" key="12">
    <source>
        <dbReference type="ARBA" id="ARBA00034808"/>
    </source>
</evidence>
<keyword evidence="18" id="KW-1185">Reference proteome</keyword>
<evidence type="ECO:0000256" key="4">
    <source>
        <dbReference type="ARBA" id="ARBA00022801"/>
    </source>
</evidence>
<evidence type="ECO:0000256" key="2">
    <source>
        <dbReference type="ARBA" id="ARBA00022741"/>
    </source>
</evidence>
<reference evidence="17 18" key="1">
    <citation type="submission" date="2020-08" db="EMBL/GenBank/DDBJ databases">
        <title>Genomic Encyclopedia of Type Strains, Phase IV (KMG-IV): sequencing the most valuable type-strain genomes for metagenomic binning, comparative biology and taxonomic classification.</title>
        <authorList>
            <person name="Goeker M."/>
        </authorList>
    </citation>
    <scope>NUCLEOTIDE SEQUENCE [LARGE SCALE GENOMIC DNA]</scope>
    <source>
        <strain evidence="17 18">DSM 12706</strain>
    </source>
</reference>
<dbReference type="InterPro" id="IPR027417">
    <property type="entry name" value="P-loop_NTPase"/>
</dbReference>
<sequence>MIVVPDLAARLTALAAVDRTLLVEAGAGSGKTSVMAGRVAVLFASGVEPKHIAAITFTEFAASELRLRIERFTTALSRGEVPRDLRQAFPDGVTEAQKANLYRACEAFDQLTCSTIHGFAQGLIKPYPAEAGIDPGANIVDPTEADLAFKERYDAWLKERLSGDGGDGLIAQLVLASEGAGLKLVEDVAQFLRRNRDADCAQVAWSQRHMTGLVAAAKQFEADLDGVGYQEEKTSAACRALGALAELLVGHKLTDAAPTNAALIAALNFERDESCFTQSGSARALQTSGKWQEAAAKAGLTKTAGKAAFDAIVPRYKACHAALETLLGAVAGELLSRLRTEMQSLRDDWRDYKRDAALLDFDDLLYTARNLLRDHKVVRKALAQRFRHVMVDEFQDTDPLQIEILWLICGEDCKDGAGNALARPLRAGSLFMVGDPKQAIYRFRGADVNAYIAARTAIDAGSQIKITANFRSVEPILAFVNKRFEPVLSADGQPGFSELSPIHPAIGSEPGVCALDVVVAGEKPKAAEIRDAEAAAVADLCNRLVGNLLVRDHQSGDMRPCRFGDIALLAPVGTELWRFEEALEELAIPVSTQAGKGFFRRQEIQDLIALTRALADPRDTLAFGALLRGPLVGLTETELLDISEALPIDPERQGLPMLTLRTDPGHVGHALAKNVLTTLSSLYRQARTTTPYTLLADAIAALHVRPQIRQRFKAGAERAVANVDLFLEMARAYDVRGLRAFAGDMRANWEDAVRQVEGRPDAEQEAASLITVHAAKGLEWPVVIPINMTGTPKSESGLVQDRSQNLFSIPILGNDPAGYADIANRAEEESRRERVRLWYVAATRARDLLILPRHSADLSDKCWAKLVELGVAGLPPIKPEDIGAAKERTVSSKENAQTRAIFAAEAAAIFDSRKVVTWRRPSRSEFDQVGEGETKIESADIPEATEIAPAAVLGSSTRGSILHKLMEEVLTGESGDTKAELQARAADLIRQMGQAPAPDPKTGLCAAELASTVLRTLALPDVAALRPRLVPELPVFGSETHDGEEVLLSGQVDAVAFDDTGAIDAVVDWKSDVTPAPSAINHYRQQIGDYRKQTGARRALLVFMTTGKVIDVV</sequence>
<evidence type="ECO:0000256" key="6">
    <source>
        <dbReference type="ARBA" id="ARBA00022839"/>
    </source>
</evidence>
<dbReference type="EC" id="5.6.2.4" evidence="12"/>
<dbReference type="GO" id="GO:0005524">
    <property type="term" value="F:ATP binding"/>
    <property type="evidence" value="ECO:0007669"/>
    <property type="project" value="UniProtKB-UniRule"/>
</dbReference>
<evidence type="ECO:0000256" key="11">
    <source>
        <dbReference type="ARBA" id="ARBA00034617"/>
    </source>
</evidence>
<comment type="catalytic activity">
    <reaction evidence="11">
        <text>Couples ATP hydrolysis with the unwinding of duplex DNA by translocating in the 3'-5' direction.</text>
        <dbReference type="EC" id="5.6.2.4"/>
    </reaction>
</comment>
<evidence type="ECO:0000256" key="14">
    <source>
        <dbReference type="PROSITE-ProRule" id="PRU00560"/>
    </source>
</evidence>
<dbReference type="InterPro" id="IPR014017">
    <property type="entry name" value="DNA_helicase_UvrD-like_C"/>
</dbReference>
<dbReference type="GO" id="GO:0000725">
    <property type="term" value="P:recombinational repair"/>
    <property type="evidence" value="ECO:0007669"/>
    <property type="project" value="TreeGrafter"/>
</dbReference>
<evidence type="ECO:0000313" key="18">
    <source>
        <dbReference type="Proteomes" id="UP000542353"/>
    </source>
</evidence>
<dbReference type="InterPro" id="IPR000212">
    <property type="entry name" value="DNA_helicase_UvrD/REP"/>
</dbReference>
<comment type="caution">
    <text evidence="17">The sequence shown here is derived from an EMBL/GenBank/DDBJ whole genome shotgun (WGS) entry which is preliminary data.</text>
</comment>
<evidence type="ECO:0000256" key="9">
    <source>
        <dbReference type="ARBA" id="ARBA00023204"/>
    </source>
</evidence>
<keyword evidence="8" id="KW-0238">DNA-binding</keyword>
<dbReference type="PANTHER" id="PTHR11070">
    <property type="entry name" value="UVRD / RECB / PCRA DNA HELICASE FAMILY MEMBER"/>
    <property type="match status" value="1"/>
</dbReference>
<keyword evidence="1" id="KW-0540">Nuclease</keyword>
<dbReference type="Gene3D" id="3.90.320.10">
    <property type="match status" value="1"/>
</dbReference>
<evidence type="ECO:0000256" key="3">
    <source>
        <dbReference type="ARBA" id="ARBA00022763"/>
    </source>
</evidence>
<keyword evidence="3" id="KW-0227">DNA damage</keyword>
<dbReference type="PROSITE" id="PS51198">
    <property type="entry name" value="UVRD_HELICASE_ATP_BIND"/>
    <property type="match status" value="1"/>
</dbReference>
<dbReference type="InterPro" id="IPR011604">
    <property type="entry name" value="PDDEXK-like_dom_sf"/>
</dbReference>
<evidence type="ECO:0000256" key="1">
    <source>
        <dbReference type="ARBA" id="ARBA00022722"/>
    </source>
</evidence>
<feature type="binding site" evidence="14">
    <location>
        <begin position="25"/>
        <end position="32"/>
    </location>
    <ligand>
        <name>ATP</name>
        <dbReference type="ChEBI" id="CHEBI:30616"/>
    </ligand>
</feature>
<dbReference type="RefSeq" id="WP_184254295.1">
    <property type="nucleotide sequence ID" value="NZ_JACHIH010000002.1"/>
</dbReference>
<gene>
    <name evidence="17" type="ORF">HNR60_000692</name>
</gene>
<organism evidence="17 18">
    <name type="scientific">Rhodopseudomonas rhenobacensis</name>
    <dbReference type="NCBI Taxonomy" id="87461"/>
    <lineage>
        <taxon>Bacteria</taxon>
        <taxon>Pseudomonadati</taxon>
        <taxon>Pseudomonadota</taxon>
        <taxon>Alphaproteobacteria</taxon>
        <taxon>Hyphomicrobiales</taxon>
        <taxon>Nitrobacteraceae</taxon>
        <taxon>Rhodopseudomonas</taxon>
    </lineage>
</organism>
<feature type="domain" description="UvrD-like helicase ATP-binding" evidence="15">
    <location>
        <begin position="4"/>
        <end position="473"/>
    </location>
</feature>
<keyword evidence="10" id="KW-0413">Isomerase</keyword>
<dbReference type="SUPFAM" id="SSF52540">
    <property type="entry name" value="P-loop containing nucleoside triphosphate hydrolases"/>
    <property type="match status" value="1"/>
</dbReference>
<dbReference type="GO" id="GO:0005829">
    <property type="term" value="C:cytosol"/>
    <property type="evidence" value="ECO:0007669"/>
    <property type="project" value="TreeGrafter"/>
</dbReference>
<keyword evidence="6" id="KW-0269">Exonuclease</keyword>
<dbReference type="GO" id="GO:0003677">
    <property type="term" value="F:DNA binding"/>
    <property type="evidence" value="ECO:0007669"/>
    <property type="project" value="UniProtKB-KW"/>
</dbReference>
<comment type="catalytic activity">
    <reaction evidence="13">
        <text>ATP + H2O = ADP + phosphate + H(+)</text>
        <dbReference type="Rhea" id="RHEA:13065"/>
        <dbReference type="ChEBI" id="CHEBI:15377"/>
        <dbReference type="ChEBI" id="CHEBI:15378"/>
        <dbReference type="ChEBI" id="CHEBI:30616"/>
        <dbReference type="ChEBI" id="CHEBI:43474"/>
        <dbReference type="ChEBI" id="CHEBI:456216"/>
        <dbReference type="EC" id="5.6.2.4"/>
    </reaction>
</comment>
<dbReference type="EMBL" id="JACHIH010000002">
    <property type="protein sequence ID" value="MBB5045957.1"/>
    <property type="molecule type" value="Genomic_DNA"/>
</dbReference>
<evidence type="ECO:0000256" key="13">
    <source>
        <dbReference type="ARBA" id="ARBA00048988"/>
    </source>
</evidence>
<evidence type="ECO:0000256" key="5">
    <source>
        <dbReference type="ARBA" id="ARBA00022806"/>
    </source>
</evidence>
<dbReference type="Gene3D" id="3.40.50.300">
    <property type="entry name" value="P-loop containing nucleotide triphosphate hydrolases"/>
    <property type="match status" value="4"/>
</dbReference>
<accession>A0A7W7Z1G7</accession>
<dbReference type="Pfam" id="PF12705">
    <property type="entry name" value="PDDEXK_1"/>
    <property type="match status" value="1"/>
</dbReference>
<keyword evidence="4 14" id="KW-0378">Hydrolase</keyword>
<protein>
    <recommendedName>
        <fullName evidence="12">DNA 3'-5' helicase</fullName>
        <ecNumber evidence="12">5.6.2.4</ecNumber>
    </recommendedName>
</protein>
<evidence type="ECO:0000259" key="16">
    <source>
        <dbReference type="PROSITE" id="PS51217"/>
    </source>
</evidence>
<dbReference type="AlphaFoldDB" id="A0A7W7Z1G7"/>
<keyword evidence="7 14" id="KW-0067">ATP-binding</keyword>
<evidence type="ECO:0000256" key="10">
    <source>
        <dbReference type="ARBA" id="ARBA00023235"/>
    </source>
</evidence>
<dbReference type="CDD" id="cd17932">
    <property type="entry name" value="DEXQc_UvrD"/>
    <property type="match status" value="1"/>
</dbReference>
<evidence type="ECO:0000259" key="15">
    <source>
        <dbReference type="PROSITE" id="PS51198"/>
    </source>
</evidence>
<evidence type="ECO:0000313" key="17">
    <source>
        <dbReference type="EMBL" id="MBB5045957.1"/>
    </source>
</evidence>
<dbReference type="InterPro" id="IPR038726">
    <property type="entry name" value="PDDEXK_AddAB-type"/>
</dbReference>
<keyword evidence="9" id="KW-0234">DNA repair</keyword>
<keyword evidence="2 14" id="KW-0547">Nucleotide-binding</keyword>
<dbReference type="PROSITE" id="PS51217">
    <property type="entry name" value="UVRD_HELICASE_CTER"/>
    <property type="match status" value="1"/>
</dbReference>
<dbReference type="GO" id="GO:0009338">
    <property type="term" value="C:exodeoxyribonuclease V complex"/>
    <property type="evidence" value="ECO:0007669"/>
    <property type="project" value="TreeGrafter"/>
</dbReference>
<evidence type="ECO:0000256" key="8">
    <source>
        <dbReference type="ARBA" id="ARBA00023125"/>
    </source>
</evidence>
<dbReference type="Pfam" id="PF13361">
    <property type="entry name" value="UvrD_C"/>
    <property type="match status" value="2"/>
</dbReference>
<dbReference type="GO" id="GO:0004527">
    <property type="term" value="F:exonuclease activity"/>
    <property type="evidence" value="ECO:0007669"/>
    <property type="project" value="UniProtKB-KW"/>
</dbReference>
<dbReference type="Proteomes" id="UP000542353">
    <property type="component" value="Unassembled WGS sequence"/>
</dbReference>
<keyword evidence="5 14" id="KW-0347">Helicase</keyword>
<name>A0A7W7Z1G7_9BRAD</name>
<evidence type="ECO:0000256" key="7">
    <source>
        <dbReference type="ARBA" id="ARBA00022840"/>
    </source>
</evidence>